<gene>
    <name evidence="3" type="ORF">CLV88_11544</name>
</gene>
<proteinExistence type="predicted"/>
<dbReference type="OrthoDB" id="7871114at2"/>
<organism evidence="3 4">
    <name type="scientific">Shimia abyssi</name>
    <dbReference type="NCBI Taxonomy" id="1662395"/>
    <lineage>
        <taxon>Bacteria</taxon>
        <taxon>Pseudomonadati</taxon>
        <taxon>Pseudomonadota</taxon>
        <taxon>Alphaproteobacteria</taxon>
        <taxon>Rhodobacterales</taxon>
        <taxon>Roseobacteraceae</taxon>
    </lineage>
</organism>
<dbReference type="Pfam" id="PF01471">
    <property type="entry name" value="PG_binding_1"/>
    <property type="match status" value="1"/>
</dbReference>
<dbReference type="Proteomes" id="UP000240418">
    <property type="component" value="Unassembled WGS sequence"/>
</dbReference>
<feature type="domain" description="Peptidoglycan binding-like" evidence="2">
    <location>
        <begin position="67"/>
        <end position="123"/>
    </location>
</feature>
<keyword evidence="4" id="KW-1185">Reference proteome</keyword>
<evidence type="ECO:0000313" key="4">
    <source>
        <dbReference type="Proteomes" id="UP000240418"/>
    </source>
</evidence>
<reference evidence="3 4" key="1">
    <citation type="submission" date="2018-03" db="EMBL/GenBank/DDBJ databases">
        <title>Genomic Encyclopedia of Archaeal and Bacterial Type Strains, Phase II (KMG-II): from individual species to whole genera.</title>
        <authorList>
            <person name="Goeker M."/>
        </authorList>
    </citation>
    <scope>NUCLEOTIDE SEQUENCE [LARGE SCALE GENOMIC DNA]</scope>
    <source>
        <strain evidence="3 4">DSM 100673</strain>
    </source>
</reference>
<evidence type="ECO:0000259" key="2">
    <source>
        <dbReference type="Pfam" id="PF01471"/>
    </source>
</evidence>
<feature type="region of interest" description="Disordered" evidence="1">
    <location>
        <begin position="122"/>
        <end position="162"/>
    </location>
</feature>
<dbReference type="InterPro" id="IPR002477">
    <property type="entry name" value="Peptidoglycan-bd-like"/>
</dbReference>
<dbReference type="SUPFAM" id="SSF47090">
    <property type="entry name" value="PGBD-like"/>
    <property type="match status" value="1"/>
</dbReference>
<protein>
    <submittedName>
        <fullName evidence="3">Putative peptidoglycan binding protein</fullName>
    </submittedName>
</protein>
<dbReference type="EMBL" id="PYGJ01000015">
    <property type="protein sequence ID" value="PSL17697.1"/>
    <property type="molecule type" value="Genomic_DNA"/>
</dbReference>
<sequence length="162" mass="17621">MTSLPDDKDCEKVEDDGETLYLCDGVLYRATYQDDEQVYEIVSDPVEEDSAEPQSVIGLALTTPMTQGQIVRDLQNRLVALGYDVGTVDGVFGTATETAILWLQYDNQMDQTGFVDRDTAEHLGFDVPPAPSTEDGTEKADAEAATEVETETEGGDVTLSDN</sequence>
<dbReference type="Gene3D" id="1.10.101.10">
    <property type="entry name" value="PGBD-like superfamily/PGBD"/>
    <property type="match status" value="1"/>
</dbReference>
<name>A0A2P8F7L6_9RHOB</name>
<feature type="compositionally biased region" description="Acidic residues" evidence="1">
    <location>
        <begin position="144"/>
        <end position="154"/>
    </location>
</feature>
<comment type="caution">
    <text evidence="3">The sequence shown here is derived from an EMBL/GenBank/DDBJ whole genome shotgun (WGS) entry which is preliminary data.</text>
</comment>
<dbReference type="InterPro" id="IPR036366">
    <property type="entry name" value="PGBDSf"/>
</dbReference>
<dbReference type="RefSeq" id="WP_133169992.1">
    <property type="nucleotide sequence ID" value="NZ_PYGJ01000015.1"/>
</dbReference>
<evidence type="ECO:0000256" key="1">
    <source>
        <dbReference type="SAM" id="MobiDB-lite"/>
    </source>
</evidence>
<dbReference type="InterPro" id="IPR036365">
    <property type="entry name" value="PGBD-like_sf"/>
</dbReference>
<dbReference type="AlphaFoldDB" id="A0A2P8F7L6"/>
<accession>A0A2P8F7L6</accession>
<evidence type="ECO:0000313" key="3">
    <source>
        <dbReference type="EMBL" id="PSL17697.1"/>
    </source>
</evidence>